<dbReference type="PRINTS" id="PR00449">
    <property type="entry name" value="RASTRNSFRMNG"/>
</dbReference>
<organism evidence="10 11">
    <name type="scientific">Homarus americanus</name>
    <name type="common">American lobster</name>
    <dbReference type="NCBI Taxonomy" id="6706"/>
    <lineage>
        <taxon>Eukaryota</taxon>
        <taxon>Metazoa</taxon>
        <taxon>Ecdysozoa</taxon>
        <taxon>Arthropoda</taxon>
        <taxon>Crustacea</taxon>
        <taxon>Multicrustacea</taxon>
        <taxon>Malacostraca</taxon>
        <taxon>Eumalacostraca</taxon>
        <taxon>Eucarida</taxon>
        <taxon>Decapoda</taxon>
        <taxon>Pleocyemata</taxon>
        <taxon>Astacidea</taxon>
        <taxon>Nephropoidea</taxon>
        <taxon>Nephropidae</taxon>
        <taxon>Homarus</taxon>
    </lineage>
</organism>
<dbReference type="Pfam" id="PF00071">
    <property type="entry name" value="Ras"/>
    <property type="match status" value="1"/>
</dbReference>
<dbReference type="PROSITE" id="PS51419">
    <property type="entry name" value="RAB"/>
    <property type="match status" value="1"/>
</dbReference>
<comment type="caution">
    <text evidence="10">The sequence shown here is derived from an EMBL/GenBank/DDBJ whole genome shotgun (WGS) entry which is preliminary data.</text>
</comment>
<dbReference type="InterPro" id="IPR027417">
    <property type="entry name" value="P-loop_NTPase"/>
</dbReference>
<evidence type="ECO:0000313" key="11">
    <source>
        <dbReference type="Proteomes" id="UP000747542"/>
    </source>
</evidence>
<dbReference type="Gene3D" id="3.40.50.300">
    <property type="entry name" value="P-loop containing nucleotide triphosphate hydrolases"/>
    <property type="match status" value="1"/>
</dbReference>
<dbReference type="SMART" id="SM00173">
    <property type="entry name" value="RAS"/>
    <property type="match status" value="1"/>
</dbReference>
<comment type="subcellular location">
    <subcellularLocation>
        <location evidence="1">Cell membrane</location>
        <topology evidence="1">Lipid-anchor</topology>
    </subcellularLocation>
</comment>
<evidence type="ECO:0000256" key="2">
    <source>
        <dbReference type="ARBA" id="ARBA00022475"/>
    </source>
</evidence>
<dbReference type="InterPro" id="IPR005225">
    <property type="entry name" value="Small_GTP-bd"/>
</dbReference>
<dbReference type="SMART" id="SM00175">
    <property type="entry name" value="RAB"/>
    <property type="match status" value="1"/>
</dbReference>
<keyword evidence="6" id="KW-0472">Membrane</keyword>
<dbReference type="PROSITE" id="PS51421">
    <property type="entry name" value="RAS"/>
    <property type="match status" value="1"/>
</dbReference>
<evidence type="ECO:0000256" key="3">
    <source>
        <dbReference type="ARBA" id="ARBA00022481"/>
    </source>
</evidence>
<evidence type="ECO:0000313" key="10">
    <source>
        <dbReference type="EMBL" id="KAG7155293.1"/>
    </source>
</evidence>
<evidence type="ECO:0000256" key="6">
    <source>
        <dbReference type="ARBA" id="ARBA00023136"/>
    </source>
</evidence>
<dbReference type="InterPro" id="IPR052236">
    <property type="entry name" value="Small_GTPase_RasD"/>
</dbReference>
<dbReference type="Proteomes" id="UP000747542">
    <property type="component" value="Unassembled WGS sequence"/>
</dbReference>
<keyword evidence="11" id="KW-1185">Reference proteome</keyword>
<dbReference type="PANTHER" id="PTHR46149">
    <property type="entry name" value="MIP08469P"/>
    <property type="match status" value="1"/>
</dbReference>
<name>A0A8J5JJ94_HOMAM</name>
<dbReference type="FunFam" id="3.40.50.300:FF:000475">
    <property type="entry name" value="GTP-binding protein Rhes"/>
    <property type="match status" value="1"/>
</dbReference>
<keyword evidence="3" id="KW-0488">Methylation</keyword>
<dbReference type="GO" id="GO:0005525">
    <property type="term" value="F:GTP binding"/>
    <property type="evidence" value="ECO:0007669"/>
    <property type="project" value="UniProtKB-KW"/>
</dbReference>
<dbReference type="SUPFAM" id="SSF52540">
    <property type="entry name" value="P-loop containing nucleoside triphosphate hydrolases"/>
    <property type="match status" value="1"/>
</dbReference>
<accession>A0A8J5JJ94</accession>
<evidence type="ECO:0000256" key="5">
    <source>
        <dbReference type="ARBA" id="ARBA00023134"/>
    </source>
</evidence>
<dbReference type="InterPro" id="IPR001806">
    <property type="entry name" value="Small_GTPase"/>
</dbReference>
<evidence type="ECO:0000256" key="1">
    <source>
        <dbReference type="ARBA" id="ARBA00004193"/>
    </source>
</evidence>
<proteinExistence type="inferred from homology"/>
<evidence type="ECO:0000256" key="9">
    <source>
        <dbReference type="ARBA" id="ARBA00038061"/>
    </source>
</evidence>
<comment type="similarity">
    <text evidence="9">Belongs to the small GTPase superfamily. RasD family.</text>
</comment>
<dbReference type="GO" id="GO:0005886">
    <property type="term" value="C:plasma membrane"/>
    <property type="evidence" value="ECO:0007669"/>
    <property type="project" value="UniProtKB-SubCell"/>
</dbReference>
<keyword evidence="4" id="KW-0547">Nucleotide-binding</keyword>
<dbReference type="SMART" id="SM00174">
    <property type="entry name" value="RHO"/>
    <property type="match status" value="1"/>
</dbReference>
<reference evidence="10" key="1">
    <citation type="journal article" date="2021" name="Sci. Adv.">
        <title>The American lobster genome reveals insights on longevity, neural, and immune adaptations.</title>
        <authorList>
            <person name="Polinski J.M."/>
            <person name="Zimin A.V."/>
            <person name="Clark K.F."/>
            <person name="Kohn A.B."/>
            <person name="Sadowski N."/>
            <person name="Timp W."/>
            <person name="Ptitsyn A."/>
            <person name="Khanna P."/>
            <person name="Romanova D.Y."/>
            <person name="Williams P."/>
            <person name="Greenwood S.J."/>
            <person name="Moroz L.L."/>
            <person name="Walt D.R."/>
            <person name="Bodnar A.G."/>
        </authorList>
    </citation>
    <scope>NUCLEOTIDE SEQUENCE</scope>
    <source>
        <strain evidence="10">GMGI-L3</strain>
    </source>
</reference>
<keyword evidence="2" id="KW-1003">Cell membrane</keyword>
<evidence type="ECO:0000256" key="8">
    <source>
        <dbReference type="ARBA" id="ARBA00023289"/>
    </source>
</evidence>
<protein>
    <submittedName>
        <fullName evidence="10">GTP-binding protein Rhes-like 2</fullName>
    </submittedName>
</protein>
<keyword evidence="8" id="KW-0636">Prenylation</keyword>
<gene>
    <name evidence="10" type="primary">RASD2-L2</name>
    <name evidence="10" type="ORF">Hamer_G021557</name>
</gene>
<dbReference type="PANTHER" id="PTHR46149:SF7">
    <property type="entry name" value="GTP-BINDING PROTEIN DI-RAS2"/>
    <property type="match status" value="1"/>
</dbReference>
<sequence length="449" mass="50083">AFTVFTQESREDSASLFSSSFSCALDPGVYTNFLSGVNDRLAKCAYLCPVLDEGRGKGESCQALSSACVDIVLCGFRQSLSSTKTPLSATTINKEFPLTATIINKYTPLSHYHQQIHPSQPLPSTNTPLSATTINKDTPLSHYHQQRLPSQSLSSTKTPLSGWQGGWMAGQLSGGKVASHCLLWYSWVAGWMGGRKATTPFEHEEVLLVPHDDTGNTHTLRRQVMMPSDCRRMGEAPKVQVDGGDPQRRYQVTLMGGARVGKSTIVSQFLYDKILTSYKPTVEELHRGEYEVEGETLILDLLDTSGSHQFPAMRELAIRQSDAFLLVYNIDNAASWEILPTLREEIVRLRSPSVPIVVVGNKSDLENRRAVTRATAQARVELDWNHGYTESCALQPDSVLALFKKVLHQGQVRYKLSPAVERRRKSLPTYTQKQKQEKFFFKRHSCNVS</sequence>
<evidence type="ECO:0000256" key="7">
    <source>
        <dbReference type="ARBA" id="ARBA00023288"/>
    </source>
</evidence>
<keyword evidence="7" id="KW-0449">Lipoprotein</keyword>
<dbReference type="EMBL" id="JAHLQT010042144">
    <property type="protein sequence ID" value="KAG7155293.1"/>
    <property type="molecule type" value="Genomic_DNA"/>
</dbReference>
<keyword evidence="5" id="KW-0342">GTP-binding</keyword>
<dbReference type="NCBIfam" id="TIGR00231">
    <property type="entry name" value="small_GTP"/>
    <property type="match status" value="1"/>
</dbReference>
<feature type="non-terminal residue" evidence="10">
    <location>
        <position position="449"/>
    </location>
</feature>
<evidence type="ECO:0000256" key="4">
    <source>
        <dbReference type="ARBA" id="ARBA00022741"/>
    </source>
</evidence>
<dbReference type="AlphaFoldDB" id="A0A8J5JJ94"/>
<dbReference type="GO" id="GO:0003924">
    <property type="term" value="F:GTPase activity"/>
    <property type="evidence" value="ECO:0007669"/>
    <property type="project" value="InterPro"/>
</dbReference>